<gene>
    <name evidence="17" type="ORF">CSSPTR1EN2_LOCUS10443</name>
</gene>
<evidence type="ECO:0000259" key="15">
    <source>
        <dbReference type="PROSITE" id="PS50102"/>
    </source>
</evidence>
<dbReference type="InterPro" id="IPR004087">
    <property type="entry name" value="KH_dom"/>
</dbReference>
<dbReference type="SUPFAM" id="SSF54791">
    <property type="entry name" value="Eukaryotic type KH-domain (KH-domain type I)"/>
    <property type="match status" value="1"/>
</dbReference>
<dbReference type="Gene3D" id="6.10.140.1790">
    <property type="match status" value="1"/>
</dbReference>
<accession>A0ABP0U2F0</accession>
<evidence type="ECO:0000256" key="7">
    <source>
        <dbReference type="ARBA" id="ARBA00022771"/>
    </source>
</evidence>
<dbReference type="Gene3D" id="3.30.70.330">
    <property type="match status" value="1"/>
</dbReference>
<keyword evidence="10" id="KW-0508">mRNA splicing</keyword>
<evidence type="ECO:0000313" key="18">
    <source>
        <dbReference type="Proteomes" id="UP001497512"/>
    </source>
</evidence>
<comment type="subcellular location">
    <subcellularLocation>
        <location evidence="1">Nucleus</location>
    </subcellularLocation>
</comment>
<dbReference type="InterPro" id="IPR036612">
    <property type="entry name" value="KH_dom_type_1_sf"/>
</dbReference>
<reference evidence="17" key="1">
    <citation type="submission" date="2024-02" db="EMBL/GenBank/DDBJ databases">
        <authorList>
            <consortium name="ELIXIR-Norway"/>
            <consortium name="Elixir Norway"/>
        </authorList>
    </citation>
    <scope>NUCLEOTIDE SEQUENCE</scope>
</reference>
<dbReference type="InterPro" id="IPR007023">
    <property type="entry name" value="Ribosom_reg"/>
</dbReference>
<evidence type="ECO:0000256" key="10">
    <source>
        <dbReference type="ARBA" id="ARBA00023187"/>
    </source>
</evidence>
<evidence type="ECO:0000256" key="4">
    <source>
        <dbReference type="ARBA" id="ARBA00022517"/>
    </source>
</evidence>
<evidence type="ECO:0000256" key="3">
    <source>
        <dbReference type="ARBA" id="ARBA00010382"/>
    </source>
</evidence>
<evidence type="ECO:0008006" key="19">
    <source>
        <dbReference type="Google" id="ProtNLM"/>
    </source>
</evidence>
<protein>
    <recommendedName>
        <fullName evidence="19">Ribosome biogenesis regulatory protein</fullName>
    </recommendedName>
</protein>
<dbReference type="InterPro" id="IPR035979">
    <property type="entry name" value="RBD_domain_sf"/>
</dbReference>
<keyword evidence="9 13" id="KW-0694">RNA-binding</keyword>
<evidence type="ECO:0000256" key="11">
    <source>
        <dbReference type="ARBA" id="ARBA00023242"/>
    </source>
</evidence>
<feature type="region of interest" description="Disordered" evidence="14">
    <location>
        <begin position="828"/>
        <end position="886"/>
    </location>
</feature>
<dbReference type="Pfam" id="PF00076">
    <property type="entry name" value="RRM_1"/>
    <property type="match status" value="1"/>
</dbReference>
<dbReference type="SMART" id="SM00343">
    <property type="entry name" value="ZnF_C2HC"/>
    <property type="match status" value="2"/>
</dbReference>
<feature type="compositionally biased region" description="Pro residues" evidence="14">
    <location>
        <begin position="1016"/>
        <end position="1035"/>
    </location>
</feature>
<evidence type="ECO:0000256" key="2">
    <source>
        <dbReference type="ARBA" id="ARBA00010077"/>
    </source>
</evidence>
<feature type="region of interest" description="Disordered" evidence="14">
    <location>
        <begin position="906"/>
        <end position="1073"/>
    </location>
</feature>
<dbReference type="SMART" id="SM00360">
    <property type="entry name" value="RRM"/>
    <property type="match status" value="1"/>
</dbReference>
<dbReference type="InterPro" id="IPR032570">
    <property type="entry name" value="SF1-HH"/>
</dbReference>
<feature type="compositionally biased region" description="Pro residues" evidence="14">
    <location>
        <begin position="863"/>
        <end position="874"/>
    </location>
</feature>
<evidence type="ECO:0000256" key="14">
    <source>
        <dbReference type="SAM" id="MobiDB-lite"/>
    </source>
</evidence>
<dbReference type="InterPro" id="IPR036875">
    <property type="entry name" value="Znf_CCHC_sf"/>
</dbReference>
<evidence type="ECO:0000256" key="8">
    <source>
        <dbReference type="ARBA" id="ARBA00022833"/>
    </source>
</evidence>
<dbReference type="InterPro" id="IPR055256">
    <property type="entry name" value="KH_1_KHDC4/BBP-like"/>
</dbReference>
<comment type="similarity">
    <text evidence="3">Belongs to the BBP/SF1 family.</text>
</comment>
<feature type="compositionally biased region" description="Basic and acidic residues" evidence="14">
    <location>
        <begin position="1063"/>
        <end position="1073"/>
    </location>
</feature>
<dbReference type="InterPro" id="IPR001878">
    <property type="entry name" value="Znf_CCHC"/>
</dbReference>
<dbReference type="Pfam" id="PF04939">
    <property type="entry name" value="RRS1"/>
    <property type="match status" value="1"/>
</dbReference>
<dbReference type="PROSITE" id="PS50084">
    <property type="entry name" value="KH_TYPE_1"/>
    <property type="match status" value="1"/>
</dbReference>
<dbReference type="Pfam" id="PF22675">
    <property type="entry name" value="KH-I_KHDC4-BBP"/>
    <property type="match status" value="1"/>
</dbReference>
<evidence type="ECO:0000313" key="17">
    <source>
        <dbReference type="EMBL" id="CAK9211005.1"/>
    </source>
</evidence>
<dbReference type="PROSITE" id="PS50158">
    <property type="entry name" value="ZF_CCHC"/>
    <property type="match status" value="1"/>
</dbReference>
<dbReference type="InterPro" id="IPR000504">
    <property type="entry name" value="RRM_dom"/>
</dbReference>
<dbReference type="SUPFAM" id="SSF54928">
    <property type="entry name" value="RNA-binding domain, RBD"/>
    <property type="match status" value="1"/>
</dbReference>
<name>A0ABP0U2F0_9BRYO</name>
<feature type="region of interest" description="Disordered" evidence="14">
    <location>
        <begin position="292"/>
        <end position="412"/>
    </location>
</feature>
<dbReference type="CDD" id="cd02395">
    <property type="entry name" value="KH-I_BBP"/>
    <property type="match status" value="1"/>
</dbReference>
<keyword evidence="7 12" id="KW-0863">Zinc-finger</keyword>
<feature type="compositionally biased region" description="Basic residues" evidence="14">
    <location>
        <begin position="322"/>
        <end position="333"/>
    </location>
</feature>
<keyword evidence="11" id="KW-0539">Nucleus</keyword>
<dbReference type="InterPro" id="IPR045071">
    <property type="entry name" value="BBP-like"/>
</dbReference>
<keyword evidence="5" id="KW-0507">mRNA processing</keyword>
<sequence>MEDGAIISSIASDYELDIGNLLIFHGRDPPPLSSSMTEEERDAEYLEQGRVLVQALADALFNMPSTLDKVGRLVNLPRPRMQLPREKPLPKPRPPTKWETFAKTKGIIKRKRSKLEFDEQNDEWRRRHGYKRVNDENDIPIIEAKASDEPGVDPFLKLRADKKERVAKQEKNQLENLKRAAKIGGKGALPSTLQLAATSVPITGTKEPTKRLSKETVGQAAGLASTATASIGKFDKKLPGEKPLKFAGKHRKFLPVVDGKGEEKQLLQDVLNKVISKNSHDILDVTKAVSMHNVEEEGKRAQQNRKQGGKKRKQSSRDARPSKKGGKLNHKVVSKSPGKSGSKGGTRALGGNEQSDQNSGSAGDGSSGKRRRSRWGPQADGEGDGNDGDSSSGKKRKSRWASDEPKGPLLGQIQLPDFVKELTGGVDLDPELQALNIKLLDINRRLQTGLVVDDRIEGNRSPSPEPIYDNMGIRINTREYRAREKLTRERQEVIAMLIKKNPAFKPPADYKPPKLYKKLYIPVKEYPGYNFIGLIIGPRGNTQKRMEKETGAKIVIRGKGSVKEGRSAQKRDLKPDPAENEDLHVLVEADTADGLEKAAGMVEKLLVPVDEGRNEHKRAQLRELAALNGTIRDDEYCRLCGEPGHRQYACPARHSTFKSDVSCRICGDGGHPTIDCPLKGSSQGNKMDDEYKSFLAELGGGGAEGGGMGLSMGGGGGIGMPQPQGSGNPFFSGPQGGGGGGGMGNKFNKDDDANLYVGYLPSTIDDEGLVRLFAPFGVVEDAKVIRDRLNGSSKGYGFVKYADPSSATAAVAHMNGYRVEGRVLAVRVAGPAPPPRGPGGGPPIQGGESMGGGGGGGGGSGRYPPPMQAGPRGPPGGGMVGNNMAPPPWGGPPGPMPMYHPYGPSSGPNPYGHHPRGPPSQGGTLHGGPPPQYGGPYNGYPGPASQGVSPGGPLPQGISGGFSQGQSGGMDAGGQGPGIPSGSGAGMGGRPGSQVPAAGGSPLGGYSAASQYHGYYPPPPPSNAPPAPPPPPPPGGSAVPPSWPGNAGVQSVSGGQSNAVESEYERFMSEMGR</sequence>
<feature type="region of interest" description="Disordered" evidence="14">
    <location>
        <begin position="558"/>
        <end position="580"/>
    </location>
</feature>
<dbReference type="InterPro" id="IPR047086">
    <property type="entry name" value="SF1-HH_sf"/>
</dbReference>
<keyword evidence="8" id="KW-0862">Zinc</keyword>
<evidence type="ECO:0000256" key="13">
    <source>
        <dbReference type="PROSITE-ProRule" id="PRU00176"/>
    </source>
</evidence>
<dbReference type="SMART" id="SM00322">
    <property type="entry name" value="KH"/>
    <property type="match status" value="1"/>
</dbReference>
<evidence type="ECO:0000256" key="9">
    <source>
        <dbReference type="ARBA" id="ARBA00022884"/>
    </source>
</evidence>
<dbReference type="Gene3D" id="4.10.60.10">
    <property type="entry name" value="Zinc finger, CCHC-type"/>
    <property type="match status" value="1"/>
</dbReference>
<dbReference type="SUPFAM" id="SSF57756">
    <property type="entry name" value="Retrovirus zinc finger-like domains"/>
    <property type="match status" value="1"/>
</dbReference>
<dbReference type="PANTHER" id="PTHR11208:SF45">
    <property type="entry name" value="SPLICING FACTOR 1"/>
    <property type="match status" value="1"/>
</dbReference>
<dbReference type="Pfam" id="PF16275">
    <property type="entry name" value="SF1-HH"/>
    <property type="match status" value="1"/>
</dbReference>
<feature type="compositionally biased region" description="Gly residues" evidence="14">
    <location>
        <begin position="842"/>
        <end position="861"/>
    </location>
</feature>
<dbReference type="PROSITE" id="PS50102">
    <property type="entry name" value="RRM"/>
    <property type="match status" value="1"/>
</dbReference>
<evidence type="ECO:0000256" key="6">
    <source>
        <dbReference type="ARBA" id="ARBA00022723"/>
    </source>
</evidence>
<comment type="similarity">
    <text evidence="2">Belongs to the RRS1 family.</text>
</comment>
<evidence type="ECO:0000256" key="5">
    <source>
        <dbReference type="ARBA" id="ARBA00022664"/>
    </source>
</evidence>
<feature type="domain" description="CCHC-type" evidence="16">
    <location>
        <begin position="637"/>
        <end position="651"/>
    </location>
</feature>
<evidence type="ECO:0000256" key="12">
    <source>
        <dbReference type="PROSITE-ProRule" id="PRU00047"/>
    </source>
</evidence>
<keyword evidence="4" id="KW-0690">Ribosome biogenesis</keyword>
<evidence type="ECO:0000259" key="16">
    <source>
        <dbReference type="PROSITE" id="PS50158"/>
    </source>
</evidence>
<organism evidence="17 18">
    <name type="scientific">Sphagnum troendelagicum</name>
    <dbReference type="NCBI Taxonomy" id="128251"/>
    <lineage>
        <taxon>Eukaryota</taxon>
        <taxon>Viridiplantae</taxon>
        <taxon>Streptophyta</taxon>
        <taxon>Embryophyta</taxon>
        <taxon>Bryophyta</taxon>
        <taxon>Sphagnophytina</taxon>
        <taxon>Sphagnopsida</taxon>
        <taxon>Sphagnales</taxon>
        <taxon>Sphagnaceae</taxon>
        <taxon>Sphagnum</taxon>
    </lineage>
</organism>
<dbReference type="PANTHER" id="PTHR11208">
    <property type="entry name" value="RNA-BINDING PROTEIN RELATED"/>
    <property type="match status" value="1"/>
</dbReference>
<dbReference type="Gene3D" id="3.30.1370.10">
    <property type="entry name" value="K Homology domain, type 1"/>
    <property type="match status" value="1"/>
</dbReference>
<feature type="compositionally biased region" description="Polar residues" evidence="14">
    <location>
        <begin position="1048"/>
        <end position="1060"/>
    </location>
</feature>
<feature type="compositionally biased region" description="Pro residues" evidence="14">
    <location>
        <begin position="831"/>
        <end position="841"/>
    </location>
</feature>
<dbReference type="Proteomes" id="UP001497512">
    <property type="component" value="Chromosome 18"/>
</dbReference>
<dbReference type="InterPro" id="IPR012677">
    <property type="entry name" value="Nucleotide-bd_a/b_plait_sf"/>
</dbReference>
<proteinExistence type="inferred from homology"/>
<feature type="compositionally biased region" description="Gly residues" evidence="14">
    <location>
        <begin position="958"/>
        <end position="991"/>
    </location>
</feature>
<evidence type="ECO:0000256" key="1">
    <source>
        <dbReference type="ARBA" id="ARBA00004123"/>
    </source>
</evidence>
<feature type="compositionally biased region" description="Low complexity" evidence="14">
    <location>
        <begin position="934"/>
        <end position="943"/>
    </location>
</feature>
<dbReference type="EMBL" id="OZ019910">
    <property type="protein sequence ID" value="CAK9211005.1"/>
    <property type="molecule type" value="Genomic_DNA"/>
</dbReference>
<feature type="domain" description="RRM" evidence="15">
    <location>
        <begin position="753"/>
        <end position="831"/>
    </location>
</feature>
<feature type="compositionally biased region" description="Basic and acidic residues" evidence="14">
    <location>
        <begin position="561"/>
        <end position="580"/>
    </location>
</feature>
<keyword evidence="6" id="KW-0479">Metal-binding</keyword>
<keyword evidence="18" id="KW-1185">Reference proteome</keyword>